<dbReference type="EMBL" id="SMAJ01000003">
    <property type="protein sequence ID" value="TCT09444.1"/>
    <property type="molecule type" value="Genomic_DNA"/>
</dbReference>
<dbReference type="InterPro" id="IPR000297">
    <property type="entry name" value="PPIase_PpiC"/>
</dbReference>
<feature type="region of interest" description="Disordered" evidence="8">
    <location>
        <begin position="328"/>
        <end position="348"/>
    </location>
</feature>
<sequence precursor="true">MRRLVFVLIPVLGLFSGPAWAAQPKAHHAKAQHATQAKAPQAEQFVDGIAAVVNKEVITLGQVNAEAQAAAAQLKQQRIAVPDQATLQKQVLQRMITEKLENQEAARLKLSVSDAQLQKAVETVAGRNKISVDRLRQEVQKTTPWDVYLKSLRQEVLLDQLRQHEVDSKIVISDADVEAFLKAQSRPGAEEVQAAAPPPPPAPAPQRAPQPATESFGPELMGLAEILVAVPEGSTPEQVQALRKKAEGIYAKLRRGTNFASLAASSSDDAQALKGGDMGVRPVQGWPDLFIKATHNLKAGQISGIIQSGNGFHILKVLARGYQQRRVPASRARAQAPAPAPQEPLAPAQPVLQKGPMMVTQTHARHILIKVTKVMTDEQARTRLEQIRQRIEHGEKFEDMAKRYSQDATAPLGGDLGWLSPGETVPAFEQAMNALQPGQLSEPVRSPFGWHLIEVEGRRTKDMAGEYKRVQARQILFQRRAGPAFEDWINQLRGQAYIDNRLDPKSNRQPNR</sequence>
<evidence type="ECO:0000256" key="8">
    <source>
        <dbReference type="SAM" id="MobiDB-lite"/>
    </source>
</evidence>
<dbReference type="Gene3D" id="1.10.4030.10">
    <property type="entry name" value="Porin chaperone SurA, peptide-binding domain"/>
    <property type="match status" value="1"/>
</dbReference>
<dbReference type="Gene3D" id="3.10.50.40">
    <property type="match status" value="2"/>
</dbReference>
<dbReference type="InterPro" id="IPR027304">
    <property type="entry name" value="Trigger_fact/SurA_dom_sf"/>
</dbReference>
<accession>A0A4R3M7J9</accession>
<evidence type="ECO:0000256" key="6">
    <source>
        <dbReference type="ARBA" id="ARBA00023235"/>
    </source>
</evidence>
<keyword evidence="1 7" id="KW-0732">Signal</keyword>
<dbReference type="OrthoDB" id="14196at2"/>
<feature type="chain" id="PRO_5021057572" description="Chaperone SurA" evidence="7">
    <location>
        <begin position="22"/>
        <end position="512"/>
    </location>
</feature>
<feature type="domain" description="PpiC" evidence="9">
    <location>
        <begin position="218"/>
        <end position="319"/>
    </location>
</feature>
<dbReference type="InterPro" id="IPR023058">
    <property type="entry name" value="PPIase_PpiC_CS"/>
</dbReference>
<feature type="region of interest" description="Disordered" evidence="8">
    <location>
        <begin position="186"/>
        <end position="215"/>
    </location>
</feature>
<dbReference type="GO" id="GO:0043165">
    <property type="term" value="P:Gram-negative-bacterium-type cell outer membrane assembly"/>
    <property type="evidence" value="ECO:0007669"/>
    <property type="project" value="InterPro"/>
</dbReference>
<dbReference type="Pfam" id="PF00639">
    <property type="entry name" value="Rotamase"/>
    <property type="match status" value="2"/>
</dbReference>
<keyword evidence="6 7" id="KW-0413">Isomerase</keyword>
<dbReference type="GO" id="GO:0050821">
    <property type="term" value="P:protein stabilization"/>
    <property type="evidence" value="ECO:0007669"/>
    <property type="project" value="InterPro"/>
</dbReference>
<evidence type="ECO:0000256" key="1">
    <source>
        <dbReference type="ARBA" id="ARBA00022729"/>
    </source>
</evidence>
<dbReference type="GO" id="GO:0003755">
    <property type="term" value="F:peptidyl-prolyl cis-trans isomerase activity"/>
    <property type="evidence" value="ECO:0007669"/>
    <property type="project" value="UniProtKB-UniRule"/>
</dbReference>
<organism evidence="10 11">
    <name type="scientific">Paralcaligenes ureilyticus</name>
    <dbReference type="NCBI Taxonomy" id="627131"/>
    <lineage>
        <taxon>Bacteria</taxon>
        <taxon>Pseudomonadati</taxon>
        <taxon>Pseudomonadota</taxon>
        <taxon>Betaproteobacteria</taxon>
        <taxon>Burkholderiales</taxon>
        <taxon>Alcaligenaceae</taxon>
        <taxon>Paralcaligenes</taxon>
    </lineage>
</organism>
<dbReference type="PROSITE" id="PS50198">
    <property type="entry name" value="PPIC_PPIASE_2"/>
    <property type="match status" value="2"/>
</dbReference>
<comment type="domain">
    <text evidence="7">The PPIase activity resides only in the second parvulin domain. The N-terminal region and the C-terminal tail are necessary and sufficient for the chaperone activity of SurA. The PPIase activity is dispensable for SurA to function as a chaperone. The N-terminal region and the C-terminal tail are also required for porin recognition.</text>
</comment>
<dbReference type="PANTHER" id="PTHR47637:SF1">
    <property type="entry name" value="CHAPERONE SURA"/>
    <property type="match status" value="1"/>
</dbReference>
<dbReference type="EC" id="5.2.1.8" evidence="7"/>
<comment type="function">
    <text evidence="7">Chaperone involved in the correct folding and assembly of outer membrane proteins. Recognizes specific patterns of aromatic residues and the orientation of their side chains, which are found more frequently in integral outer membrane proteins. May act in both early periplasmic and late outer membrane-associated steps of protein maturation.</text>
</comment>
<dbReference type="SUPFAM" id="SSF109998">
    <property type="entry name" value="Triger factor/SurA peptide-binding domain-like"/>
    <property type="match status" value="1"/>
</dbReference>
<proteinExistence type="inferred from homology"/>
<dbReference type="HAMAP" id="MF_01183">
    <property type="entry name" value="Chaperone_SurA"/>
    <property type="match status" value="1"/>
</dbReference>
<dbReference type="AlphaFoldDB" id="A0A4R3M7J9"/>
<evidence type="ECO:0000256" key="3">
    <source>
        <dbReference type="ARBA" id="ARBA00022764"/>
    </source>
</evidence>
<dbReference type="PROSITE" id="PS01096">
    <property type="entry name" value="PPIC_PPIASE_1"/>
    <property type="match status" value="1"/>
</dbReference>
<dbReference type="InterPro" id="IPR015391">
    <property type="entry name" value="SurA_N"/>
</dbReference>
<dbReference type="InterPro" id="IPR023034">
    <property type="entry name" value="PPIase_SurA"/>
</dbReference>
<dbReference type="RefSeq" id="WP_132580170.1">
    <property type="nucleotide sequence ID" value="NZ_SMAJ01000003.1"/>
</dbReference>
<gene>
    <name evidence="7" type="primary">surA</name>
    <name evidence="10" type="ORF">EDC26_10362</name>
</gene>
<keyword evidence="11" id="KW-1185">Reference proteome</keyword>
<keyword evidence="2 7" id="KW-0677">Repeat</keyword>
<evidence type="ECO:0000256" key="4">
    <source>
        <dbReference type="ARBA" id="ARBA00023110"/>
    </source>
</evidence>
<protein>
    <recommendedName>
        <fullName evidence="7">Chaperone SurA</fullName>
    </recommendedName>
    <alternativeName>
        <fullName evidence="7">Peptidyl-prolyl cis-trans isomerase SurA</fullName>
        <shortName evidence="7">PPIase SurA</shortName>
        <ecNumber evidence="7">5.2.1.8</ecNumber>
    </alternativeName>
    <alternativeName>
        <fullName evidence="7">Rotamase SurA</fullName>
    </alternativeName>
</protein>
<keyword evidence="5 7" id="KW-0143">Chaperone</keyword>
<comment type="catalytic activity">
    <reaction evidence="7">
        <text>[protein]-peptidylproline (omega=180) = [protein]-peptidylproline (omega=0)</text>
        <dbReference type="Rhea" id="RHEA:16237"/>
        <dbReference type="Rhea" id="RHEA-COMP:10747"/>
        <dbReference type="Rhea" id="RHEA-COMP:10748"/>
        <dbReference type="ChEBI" id="CHEBI:83833"/>
        <dbReference type="ChEBI" id="CHEBI:83834"/>
        <dbReference type="EC" id="5.2.1.8"/>
    </reaction>
</comment>
<evidence type="ECO:0000256" key="7">
    <source>
        <dbReference type="HAMAP-Rule" id="MF_01183"/>
    </source>
</evidence>
<comment type="subcellular location">
    <subcellularLocation>
        <location evidence="7">Periplasm</location>
    </subcellularLocation>
    <text evidence="7">Is capable of associating with the outer membrane.</text>
</comment>
<dbReference type="PANTHER" id="PTHR47637">
    <property type="entry name" value="CHAPERONE SURA"/>
    <property type="match status" value="1"/>
</dbReference>
<dbReference type="InterPro" id="IPR046357">
    <property type="entry name" value="PPIase_dom_sf"/>
</dbReference>
<evidence type="ECO:0000256" key="5">
    <source>
        <dbReference type="ARBA" id="ARBA00023186"/>
    </source>
</evidence>
<keyword evidence="4 7" id="KW-0697">Rotamase</keyword>
<dbReference type="GO" id="GO:0030288">
    <property type="term" value="C:outer membrane-bounded periplasmic space"/>
    <property type="evidence" value="ECO:0007669"/>
    <property type="project" value="InterPro"/>
</dbReference>
<feature type="compositionally biased region" description="Pro residues" evidence="8">
    <location>
        <begin position="196"/>
        <end position="208"/>
    </location>
</feature>
<feature type="domain" description="PpiC" evidence="9">
    <location>
        <begin position="359"/>
        <end position="457"/>
    </location>
</feature>
<evidence type="ECO:0000256" key="2">
    <source>
        <dbReference type="ARBA" id="ARBA00022737"/>
    </source>
</evidence>
<evidence type="ECO:0000313" key="10">
    <source>
        <dbReference type="EMBL" id="TCT09444.1"/>
    </source>
</evidence>
<dbReference type="Proteomes" id="UP000295525">
    <property type="component" value="Unassembled WGS sequence"/>
</dbReference>
<evidence type="ECO:0000313" key="11">
    <source>
        <dbReference type="Proteomes" id="UP000295525"/>
    </source>
</evidence>
<name>A0A4R3M7J9_9BURK</name>
<dbReference type="InterPro" id="IPR050280">
    <property type="entry name" value="OMP_Chaperone_SurA"/>
</dbReference>
<dbReference type="SUPFAM" id="SSF54534">
    <property type="entry name" value="FKBP-like"/>
    <property type="match status" value="2"/>
</dbReference>
<reference evidence="10 11" key="1">
    <citation type="submission" date="2019-03" db="EMBL/GenBank/DDBJ databases">
        <title>Genomic Encyclopedia of Type Strains, Phase IV (KMG-IV): sequencing the most valuable type-strain genomes for metagenomic binning, comparative biology and taxonomic classification.</title>
        <authorList>
            <person name="Goeker M."/>
        </authorList>
    </citation>
    <scope>NUCLEOTIDE SEQUENCE [LARGE SCALE GENOMIC DNA]</scope>
    <source>
        <strain evidence="10 11">DSM 24591</strain>
    </source>
</reference>
<dbReference type="GO" id="GO:0006457">
    <property type="term" value="P:protein folding"/>
    <property type="evidence" value="ECO:0007669"/>
    <property type="project" value="UniProtKB-UniRule"/>
</dbReference>
<feature type="signal peptide" evidence="7">
    <location>
        <begin position="1"/>
        <end position="21"/>
    </location>
</feature>
<dbReference type="GO" id="GO:0042277">
    <property type="term" value="F:peptide binding"/>
    <property type="evidence" value="ECO:0007669"/>
    <property type="project" value="InterPro"/>
</dbReference>
<comment type="caution">
    <text evidence="10">The sequence shown here is derived from an EMBL/GenBank/DDBJ whole genome shotgun (WGS) entry which is preliminary data.</text>
</comment>
<dbReference type="Pfam" id="PF09312">
    <property type="entry name" value="SurA_N"/>
    <property type="match status" value="1"/>
</dbReference>
<dbReference type="GO" id="GO:0051082">
    <property type="term" value="F:unfolded protein binding"/>
    <property type="evidence" value="ECO:0007669"/>
    <property type="project" value="UniProtKB-UniRule"/>
</dbReference>
<feature type="compositionally biased region" description="Low complexity" evidence="8">
    <location>
        <begin position="328"/>
        <end position="337"/>
    </location>
</feature>
<evidence type="ECO:0000259" key="9">
    <source>
        <dbReference type="PROSITE" id="PS50198"/>
    </source>
</evidence>
<keyword evidence="3 7" id="KW-0574">Periplasm</keyword>